<dbReference type="Pfam" id="PF10093">
    <property type="entry name" value="EarP"/>
    <property type="match status" value="1"/>
</dbReference>
<dbReference type="PIRSF" id="PIRSF015557">
    <property type="entry name" value="UCP015557"/>
    <property type="match status" value="1"/>
</dbReference>
<gene>
    <name evidence="8" type="ORF">NMK_3598</name>
</gene>
<evidence type="ECO:0000256" key="4">
    <source>
        <dbReference type="ARBA" id="ARBA00024346"/>
    </source>
</evidence>
<dbReference type="Proteomes" id="UP000245081">
    <property type="component" value="Unassembled WGS sequence"/>
</dbReference>
<evidence type="ECO:0000313" key="9">
    <source>
        <dbReference type="Proteomes" id="UP000245081"/>
    </source>
</evidence>
<evidence type="ECO:0000256" key="2">
    <source>
        <dbReference type="ARBA" id="ARBA00022679"/>
    </source>
</evidence>
<organism evidence="8 9">
    <name type="scientific">Novimethylophilus kurashikiensis</name>
    <dbReference type="NCBI Taxonomy" id="1825523"/>
    <lineage>
        <taxon>Bacteria</taxon>
        <taxon>Pseudomonadati</taxon>
        <taxon>Pseudomonadota</taxon>
        <taxon>Betaproteobacteria</taxon>
        <taxon>Nitrosomonadales</taxon>
        <taxon>Methylophilaceae</taxon>
        <taxon>Novimethylophilus</taxon>
    </lineage>
</organism>
<dbReference type="AlphaFoldDB" id="A0A2R5FDF4"/>
<dbReference type="NCBIfam" id="TIGR03837">
    <property type="entry name" value="efp_Arg_rhamno"/>
    <property type="match status" value="1"/>
</dbReference>
<proteinExistence type="inferred from homology"/>
<keyword evidence="2" id="KW-0808">Transferase</keyword>
<evidence type="ECO:0000256" key="7">
    <source>
        <dbReference type="ARBA" id="ARBA00048472"/>
    </source>
</evidence>
<keyword evidence="9" id="KW-1185">Reference proteome</keyword>
<comment type="catalytic activity">
    <reaction evidence="7">
        <text>dTDP-beta-L-rhamnose + L-arginyl-[protein] = N(omega)-(alpha-L-rhamnosyl)-L-arginyl-[protein] + dTDP + H(+)</text>
        <dbReference type="Rhea" id="RHEA:66692"/>
        <dbReference type="Rhea" id="RHEA-COMP:10532"/>
        <dbReference type="Rhea" id="RHEA-COMP:17096"/>
        <dbReference type="ChEBI" id="CHEBI:15378"/>
        <dbReference type="ChEBI" id="CHEBI:29965"/>
        <dbReference type="ChEBI" id="CHEBI:57510"/>
        <dbReference type="ChEBI" id="CHEBI:58369"/>
        <dbReference type="ChEBI" id="CHEBI:167445"/>
    </reaction>
    <physiologicalReaction direction="left-to-right" evidence="7">
        <dbReference type="Rhea" id="RHEA:66693"/>
    </physiologicalReaction>
</comment>
<reference evidence="8 9" key="1">
    <citation type="journal article" date="2018" name="Environ. Microbiol.">
        <title>Isolation and genomic characterization of Novimethylophilus kurashikiensis gen. nov. sp. nov., a new lanthanide-dependent methylotrophic species of Methylophilaceae.</title>
        <authorList>
            <person name="Lv H."/>
            <person name="Sahin N."/>
            <person name="Tani A."/>
        </authorList>
    </citation>
    <scope>NUCLEOTIDE SEQUENCE [LARGE SCALE GENOMIC DNA]</scope>
    <source>
        <strain evidence="8 9">La2-4</strain>
    </source>
</reference>
<sequence length="374" mass="42632">MTSGMTSALKDWDIFCAVVDNYGDIGVCWRLARQLVAEHDIFVRLWVDDLSSLQRLCPEALPELDVQLLSGVEVRQWRDVFPEVVPSAVVIEAFACELPENYVAAMAELPVKPLWINLEYLSAESWVAGFHAGTSRHPSLPLTKYFYFPGFTPETGGLLREKNLGQGFDALDFWQRHGILQPQPDEVRISLFGYENQAVPSLLKTWASGPQPVTCLLPEGRIAADVYAWFGAAVPVMRRGNLTVRVMPFLAQDEYDQLLWACDFNFVRGEDSFVRAQWAGKPFAWHIYPQQDNAHWPKLNAFLDLYCQGLPADAAAGLGDFWHGWNRGTDVSQTWSECWNKRADFEQHARRWRDTLEAQDDLVQKLVFFCKNKV</sequence>
<evidence type="ECO:0000256" key="6">
    <source>
        <dbReference type="ARBA" id="ARBA00030025"/>
    </source>
</evidence>
<keyword evidence="1" id="KW-0328">Glycosyltransferase</keyword>
<protein>
    <recommendedName>
        <fullName evidence="5">Protein-arginine rhamnosyltransferase</fullName>
    </recommendedName>
    <alternativeName>
        <fullName evidence="6">EF-P arginine rhamnosyltransferase</fullName>
    </alternativeName>
</protein>
<comment type="similarity">
    <text evidence="4">Belongs to the glycosyltransferase 104 family.</text>
</comment>
<comment type="function">
    <text evidence="3">Protein-arginine rhamnosyltransferase that catalyzes the transfer of a single rhamnose to elongation factor P (EF-P) on 'Lys-32', a modification required for EF-P-dependent rescue of polyproline stalled ribosomes.</text>
</comment>
<dbReference type="InterPro" id="IPR016633">
    <property type="entry name" value="EarP"/>
</dbReference>
<evidence type="ECO:0000313" key="8">
    <source>
        <dbReference type="EMBL" id="GBG15975.1"/>
    </source>
</evidence>
<dbReference type="EMBL" id="BDOQ01000024">
    <property type="protein sequence ID" value="GBG15975.1"/>
    <property type="molecule type" value="Genomic_DNA"/>
</dbReference>
<accession>A0A2R5FDF4</accession>
<evidence type="ECO:0000256" key="5">
    <source>
        <dbReference type="ARBA" id="ARBA00024416"/>
    </source>
</evidence>
<dbReference type="GO" id="GO:0106361">
    <property type="term" value="F:protein-arginine rhamnosyltransferase activity"/>
    <property type="evidence" value="ECO:0007669"/>
    <property type="project" value="InterPro"/>
</dbReference>
<evidence type="ECO:0000256" key="3">
    <source>
        <dbReference type="ARBA" id="ARBA00024303"/>
    </source>
</evidence>
<evidence type="ECO:0000256" key="1">
    <source>
        <dbReference type="ARBA" id="ARBA00022676"/>
    </source>
</evidence>
<name>A0A2R5FDF4_9PROT</name>
<comment type="caution">
    <text evidence="8">The sequence shown here is derived from an EMBL/GenBank/DDBJ whole genome shotgun (WGS) entry which is preliminary data.</text>
</comment>